<dbReference type="Pfam" id="PF07690">
    <property type="entry name" value="MFS_1"/>
    <property type="match status" value="1"/>
</dbReference>
<dbReference type="PANTHER" id="PTHR23523">
    <property type="match status" value="1"/>
</dbReference>
<evidence type="ECO:0000256" key="4">
    <source>
        <dbReference type="ARBA" id="ARBA00023136"/>
    </source>
</evidence>
<feature type="transmembrane region" description="Helical" evidence="5">
    <location>
        <begin position="295"/>
        <end position="314"/>
    </location>
</feature>
<comment type="subcellular location">
    <subcellularLocation>
        <location evidence="1">Cell membrane</location>
        <topology evidence="1">Multi-pass membrane protein</topology>
    </subcellularLocation>
</comment>
<dbReference type="InterPro" id="IPR011701">
    <property type="entry name" value="MFS"/>
</dbReference>
<feature type="transmembrane region" description="Helical" evidence="5">
    <location>
        <begin position="176"/>
        <end position="196"/>
    </location>
</feature>
<organism evidence="7 8">
    <name type="scientific">Brachybacterium fresconis</name>
    <dbReference type="NCBI Taxonomy" id="173363"/>
    <lineage>
        <taxon>Bacteria</taxon>
        <taxon>Bacillati</taxon>
        <taxon>Actinomycetota</taxon>
        <taxon>Actinomycetes</taxon>
        <taxon>Micrococcales</taxon>
        <taxon>Dermabacteraceae</taxon>
        <taxon>Brachybacterium</taxon>
    </lineage>
</organism>
<feature type="transmembrane region" description="Helical" evidence="5">
    <location>
        <begin position="350"/>
        <end position="377"/>
    </location>
</feature>
<feature type="transmembrane region" description="Helical" evidence="5">
    <location>
        <begin position="383"/>
        <end position="402"/>
    </location>
</feature>
<dbReference type="InterPro" id="IPR036259">
    <property type="entry name" value="MFS_trans_sf"/>
</dbReference>
<keyword evidence="2 5" id="KW-0812">Transmembrane</keyword>
<feature type="transmembrane region" description="Helical" evidence="5">
    <location>
        <begin position="59"/>
        <end position="78"/>
    </location>
</feature>
<dbReference type="EMBL" id="JAGIOC010000001">
    <property type="protein sequence ID" value="MBP2408121.1"/>
    <property type="molecule type" value="Genomic_DNA"/>
</dbReference>
<feature type="transmembrane region" description="Helical" evidence="5">
    <location>
        <begin position="264"/>
        <end position="288"/>
    </location>
</feature>
<protein>
    <submittedName>
        <fullName evidence="7">CP family cyanate transporter-like MFS transporter</fullName>
    </submittedName>
</protein>
<feature type="transmembrane region" description="Helical" evidence="5">
    <location>
        <begin position="234"/>
        <end position="252"/>
    </location>
</feature>
<evidence type="ECO:0000256" key="2">
    <source>
        <dbReference type="ARBA" id="ARBA00022692"/>
    </source>
</evidence>
<gene>
    <name evidence="7" type="ORF">JOF44_001024</name>
</gene>
<proteinExistence type="predicted"/>
<dbReference type="Proteomes" id="UP000698222">
    <property type="component" value="Unassembled WGS sequence"/>
</dbReference>
<dbReference type="Gene3D" id="1.20.1250.20">
    <property type="entry name" value="MFS general substrate transporter like domains"/>
    <property type="match status" value="1"/>
</dbReference>
<feature type="transmembrane region" description="Helical" evidence="5">
    <location>
        <begin position="90"/>
        <end position="107"/>
    </location>
</feature>
<feature type="transmembrane region" description="Helical" evidence="5">
    <location>
        <begin position="113"/>
        <end position="135"/>
    </location>
</feature>
<accession>A0ABS4YH43</accession>
<evidence type="ECO:0000313" key="7">
    <source>
        <dbReference type="EMBL" id="MBP2408121.1"/>
    </source>
</evidence>
<reference evidence="7 8" key="1">
    <citation type="submission" date="2021-03" db="EMBL/GenBank/DDBJ databases">
        <title>Sequencing the genomes of 1000 actinobacteria strains.</title>
        <authorList>
            <person name="Klenk H.-P."/>
        </authorList>
    </citation>
    <scope>NUCLEOTIDE SEQUENCE [LARGE SCALE GENOMIC DNA]</scope>
    <source>
        <strain evidence="7 8">DSM 14564</strain>
    </source>
</reference>
<evidence type="ECO:0000256" key="1">
    <source>
        <dbReference type="ARBA" id="ARBA00004651"/>
    </source>
</evidence>
<dbReference type="RefSeq" id="WP_209888166.1">
    <property type="nucleotide sequence ID" value="NZ_BAAAJV010000024.1"/>
</dbReference>
<sequence>MSSQHGDGSSAAGSSAHGGSLLLGLAATCLLALSLRIPTTSLGPVLPRIGEVTGHGETFLSLLTAIPLALTLVAAPVSPRIARRLGRDRAVGLALAVVAVGVLVRSLPGDVPLVAGTVLLGLGIAVATVLGPATISSARRADRPALTATYSMSLSVGPALALALTVPLMHVAGLDWAGALALWSLCVIAAWALWIARTRDLHAARVPEPINGAHDTDATGATPAVISDPGVWQLALYMGLTSLTFYTTSTWLPTVLVLGGTGTAPAGAAASLVSIAAIPFSFAAPILLRRPGSRLLVLLAPLVALAGIVLLVVTGSSAPIAIAVLLGISQGLCLGISYDRVVQYASSPDHAASVSALTFTVGIALAALGPLLFGAALEATRSTLVPLCGLGATVLLQGIIGLRSRALGPS</sequence>
<dbReference type="PANTHER" id="PTHR23523:SF2">
    <property type="entry name" value="2-NITROIMIDAZOLE TRANSPORTER"/>
    <property type="match status" value="1"/>
</dbReference>
<dbReference type="InterPro" id="IPR052524">
    <property type="entry name" value="MFS_Cyanate_Porter"/>
</dbReference>
<feature type="transmembrane region" description="Helical" evidence="5">
    <location>
        <begin position="21"/>
        <end position="39"/>
    </location>
</feature>
<evidence type="ECO:0000256" key="3">
    <source>
        <dbReference type="ARBA" id="ARBA00022989"/>
    </source>
</evidence>
<dbReference type="PROSITE" id="PS50850">
    <property type="entry name" value="MFS"/>
    <property type="match status" value="1"/>
</dbReference>
<dbReference type="InterPro" id="IPR020846">
    <property type="entry name" value="MFS_dom"/>
</dbReference>
<dbReference type="SUPFAM" id="SSF103473">
    <property type="entry name" value="MFS general substrate transporter"/>
    <property type="match status" value="1"/>
</dbReference>
<evidence type="ECO:0000259" key="6">
    <source>
        <dbReference type="PROSITE" id="PS50850"/>
    </source>
</evidence>
<feature type="domain" description="Major facilitator superfamily (MFS) profile" evidence="6">
    <location>
        <begin position="20"/>
        <end position="410"/>
    </location>
</feature>
<feature type="transmembrane region" description="Helical" evidence="5">
    <location>
        <begin position="320"/>
        <end position="338"/>
    </location>
</feature>
<keyword evidence="8" id="KW-1185">Reference proteome</keyword>
<evidence type="ECO:0000256" key="5">
    <source>
        <dbReference type="SAM" id="Phobius"/>
    </source>
</evidence>
<feature type="transmembrane region" description="Helical" evidence="5">
    <location>
        <begin position="147"/>
        <end position="170"/>
    </location>
</feature>
<evidence type="ECO:0000313" key="8">
    <source>
        <dbReference type="Proteomes" id="UP000698222"/>
    </source>
</evidence>
<name>A0ABS4YH43_9MICO</name>
<comment type="caution">
    <text evidence="7">The sequence shown here is derived from an EMBL/GenBank/DDBJ whole genome shotgun (WGS) entry which is preliminary data.</text>
</comment>
<keyword evidence="4 5" id="KW-0472">Membrane</keyword>
<keyword evidence="3 5" id="KW-1133">Transmembrane helix</keyword>